<dbReference type="InterPro" id="IPR011009">
    <property type="entry name" value="Kinase-like_dom_sf"/>
</dbReference>
<dbReference type="Gene3D" id="1.10.510.10">
    <property type="entry name" value="Transferase(Phosphotransferase) domain 1"/>
    <property type="match status" value="1"/>
</dbReference>
<feature type="transmembrane region" description="Helical" evidence="9">
    <location>
        <begin position="126"/>
        <end position="150"/>
    </location>
</feature>
<dbReference type="OrthoDB" id="9786339at2"/>
<sequence length="1192" mass="125079">MSRSPSEASLAKSSSIMFSGTLVSRLLGFVRNALLVAVIGVAGANDAFTVANTLPNTVFNLLAGGVLNAILVPQIIRALRSKTGGDEYVNRLLTITGTLILGITVVATAAAPLLVRLFAGQMAPGWFNLAVIFAYWCLPQVFFYGVFALLSQVLNAHNRFGWPMWAPAINNVVGIIGLVAFLYLFSSRADAAATDIWGTPEVLVLAGSATLGVIVQALCLFPSLRKVGFHWRATWGLKGLGTASQVAMWAFAALVVGQIGFIGFSRVAAAANAAAETDGVFYPSTAAYTVAFMLSILPQSLITTSIVTAMFTRMSDHAAADDTAAVNRDLSLGMRTVGIFTILCSAGLIVLALPLVQAIAPTLPLTEASGVALVLAVLSLGVAGQGGWTMVQRVLFAYEDTKTMFLIQVPMAVFTLVGAYGAYWLAPPGWWVVGGAAGDVLAMYFGTIVGLLVLRRQRLPEVEIAATTKYYALLVAAVVPATLAGWGVLWLIGVDNSGVWLGEILGATLGQLFGALFRLAVVALVMTAIYVVILLRLNVPEMRRVLSPVLSLLSRLVRLAPGGGKVAELLLTWRDKLAIDGPRVEFAQDPNASLVAEATSGIVVVDMSLVPRSGSSVDERYTLIRTMPVNLLGATRWDAEDSVTGVPVTLYMLLQGGLRTERMVQAAQNASRLTLPGVVRVYEAGMRPAFLAVERNTAPSLSRSLAKESLTPQAARDLVVDLARTLAAAAEQGVGHGALTPDDVFLAEDLVRVGGLEYRAAAEEIRYASPAEREKADVTTLVTIGYLALTRTWPGGGYGFVKSRERGGKPLPASEIVPEVDDALNTVIDETFAGAGPATFAELLTKLGEDVNMPLSGAPTGRPIELEPPGTDARPAGFSVLLPPPPEAVDATAVLPKAAPAAPVPSGAPLPSTGAVAGPQAGTAPAPGLAPPPSFAPGPGPAPAPSPGDLGKPPKPGKRAPISTEALPAWTDESERAKPFLARRVNPTPVVLLVLLVGVVAGLAWAVSTLLAPAKPIASDDSWLFRGPATPEATAPAEEGEDAATPAPADLGPAQIVSASVVDPGGDGDEHPELVNNLFDANSDTEWYSRFYNSAAYGNIKQGFGLAFELSEERTISQIRTEYNSTGGLVQVLVDGDTPADGKSLAQSALQEDLTLSFEPTKTKRVVLWFSELPVSLADGKFRVEIREVAIR</sequence>
<feature type="compositionally biased region" description="Low complexity" evidence="8">
    <location>
        <begin position="909"/>
        <end position="927"/>
    </location>
</feature>
<feature type="transmembrane region" description="Helical" evidence="9">
    <location>
        <begin position="246"/>
        <end position="265"/>
    </location>
</feature>
<dbReference type="GO" id="GO:0005886">
    <property type="term" value="C:plasma membrane"/>
    <property type="evidence" value="ECO:0007669"/>
    <property type="project" value="UniProtKB-SubCell"/>
</dbReference>
<evidence type="ECO:0000256" key="6">
    <source>
        <dbReference type="ARBA" id="ARBA00022989"/>
    </source>
</evidence>
<evidence type="ECO:0000256" key="9">
    <source>
        <dbReference type="SAM" id="Phobius"/>
    </source>
</evidence>
<dbReference type="PANTHER" id="PTHR47019:SF1">
    <property type="entry name" value="LIPID II FLIPPASE MURJ"/>
    <property type="match status" value="1"/>
</dbReference>
<dbReference type="PANTHER" id="PTHR47019">
    <property type="entry name" value="LIPID II FLIPPASE MURJ"/>
    <property type="match status" value="1"/>
</dbReference>
<proteinExistence type="predicted"/>
<feature type="transmembrane region" description="Helical" evidence="9">
    <location>
        <begin position="429"/>
        <end position="454"/>
    </location>
</feature>
<gene>
    <name evidence="10" type="ORF">BSZ40_11050</name>
</gene>
<dbReference type="InParanoid" id="A0A1Q5PT40"/>
<keyword evidence="5" id="KW-0573">Peptidoglycan synthesis</keyword>
<dbReference type="InterPro" id="IPR051050">
    <property type="entry name" value="Lipid_II_flippase_MurJ/MviN"/>
</dbReference>
<feature type="region of interest" description="Disordered" evidence="8">
    <location>
        <begin position="899"/>
        <end position="971"/>
    </location>
</feature>
<evidence type="ECO:0008006" key="12">
    <source>
        <dbReference type="Google" id="ProtNLM"/>
    </source>
</evidence>
<accession>A0A1Q5PT40</accession>
<feature type="transmembrane region" description="Helical" evidence="9">
    <location>
        <begin position="285"/>
        <end position="311"/>
    </location>
</feature>
<feature type="transmembrane region" description="Helical" evidence="9">
    <location>
        <begin position="470"/>
        <end position="492"/>
    </location>
</feature>
<evidence type="ECO:0000256" key="4">
    <source>
        <dbReference type="ARBA" id="ARBA00022960"/>
    </source>
</evidence>
<dbReference type="AlphaFoldDB" id="A0A1Q5PT40"/>
<keyword evidence="7 9" id="KW-0472">Membrane</keyword>
<evidence type="ECO:0000256" key="3">
    <source>
        <dbReference type="ARBA" id="ARBA00022692"/>
    </source>
</evidence>
<evidence type="ECO:0000313" key="11">
    <source>
        <dbReference type="Proteomes" id="UP000185612"/>
    </source>
</evidence>
<feature type="transmembrane region" description="Helical" evidence="9">
    <location>
        <begin position="512"/>
        <end position="535"/>
    </location>
</feature>
<evidence type="ECO:0000256" key="1">
    <source>
        <dbReference type="ARBA" id="ARBA00004651"/>
    </source>
</evidence>
<reference evidence="11" key="1">
    <citation type="submission" date="2016-12" db="EMBL/GenBank/DDBJ databases">
        <authorList>
            <person name="Meng X."/>
        </authorList>
    </citation>
    <scope>NUCLEOTIDE SEQUENCE [LARGE SCALE GENOMIC DNA]</scope>
    <source>
        <strain evidence="11">DSM 20732</strain>
    </source>
</reference>
<comment type="subcellular location">
    <subcellularLocation>
        <location evidence="1">Cell membrane</location>
        <topology evidence="1">Multi-pass membrane protein</topology>
    </subcellularLocation>
</comment>
<dbReference type="InterPro" id="IPR004268">
    <property type="entry name" value="MurJ"/>
</dbReference>
<dbReference type="GO" id="GO:0009252">
    <property type="term" value="P:peptidoglycan biosynthetic process"/>
    <property type="evidence" value="ECO:0007669"/>
    <property type="project" value="UniProtKB-KW"/>
</dbReference>
<feature type="region of interest" description="Disordered" evidence="8">
    <location>
        <begin position="1021"/>
        <end position="1050"/>
    </location>
</feature>
<evidence type="ECO:0000256" key="7">
    <source>
        <dbReference type="ARBA" id="ARBA00023136"/>
    </source>
</evidence>
<keyword evidence="3 9" id="KW-0812">Transmembrane</keyword>
<keyword evidence="11" id="KW-1185">Reference proteome</keyword>
<dbReference type="STRING" id="52770.BSZ40_11050"/>
<keyword evidence="2" id="KW-1003">Cell membrane</keyword>
<evidence type="ECO:0000256" key="8">
    <source>
        <dbReference type="SAM" id="MobiDB-lite"/>
    </source>
</evidence>
<dbReference type="PRINTS" id="PR01806">
    <property type="entry name" value="VIRFACTRMVIN"/>
</dbReference>
<feature type="transmembrane region" description="Helical" evidence="9">
    <location>
        <begin position="332"/>
        <end position="356"/>
    </location>
</feature>
<feature type="transmembrane region" description="Helical" evidence="9">
    <location>
        <begin position="403"/>
        <end position="423"/>
    </location>
</feature>
<feature type="transmembrane region" description="Helical" evidence="9">
    <location>
        <begin position="162"/>
        <end position="185"/>
    </location>
</feature>
<feature type="compositionally biased region" description="Pro residues" evidence="8">
    <location>
        <begin position="928"/>
        <end position="946"/>
    </location>
</feature>
<dbReference type="RefSeq" id="WP_073826434.1">
    <property type="nucleotide sequence ID" value="NZ_MQVS01000018.1"/>
</dbReference>
<feature type="transmembrane region" description="Helical" evidence="9">
    <location>
        <begin position="205"/>
        <end position="225"/>
    </location>
</feature>
<dbReference type="GO" id="GO:0015648">
    <property type="term" value="F:lipid-linked peptidoglycan transporter activity"/>
    <property type="evidence" value="ECO:0007669"/>
    <property type="project" value="TreeGrafter"/>
</dbReference>
<feature type="transmembrane region" description="Helical" evidence="9">
    <location>
        <begin position="88"/>
        <end position="114"/>
    </location>
</feature>
<evidence type="ECO:0000313" key="10">
    <source>
        <dbReference type="EMBL" id="OKL50728.1"/>
    </source>
</evidence>
<organism evidence="10 11">
    <name type="scientific">Buchananella hordeovulneris</name>
    <dbReference type="NCBI Taxonomy" id="52770"/>
    <lineage>
        <taxon>Bacteria</taxon>
        <taxon>Bacillati</taxon>
        <taxon>Actinomycetota</taxon>
        <taxon>Actinomycetes</taxon>
        <taxon>Actinomycetales</taxon>
        <taxon>Actinomycetaceae</taxon>
        <taxon>Buchananella</taxon>
    </lineage>
</organism>
<dbReference type="Proteomes" id="UP000185612">
    <property type="component" value="Unassembled WGS sequence"/>
</dbReference>
<dbReference type="Pfam" id="PF03023">
    <property type="entry name" value="MurJ"/>
    <property type="match status" value="1"/>
</dbReference>
<feature type="transmembrane region" description="Helical" evidence="9">
    <location>
        <begin position="990"/>
        <end position="1012"/>
    </location>
</feature>
<dbReference type="SUPFAM" id="SSF56112">
    <property type="entry name" value="Protein kinase-like (PK-like)"/>
    <property type="match status" value="1"/>
</dbReference>
<evidence type="ECO:0000256" key="2">
    <source>
        <dbReference type="ARBA" id="ARBA00022475"/>
    </source>
</evidence>
<comment type="caution">
    <text evidence="10">The sequence shown here is derived from an EMBL/GenBank/DDBJ whole genome shotgun (WGS) entry which is preliminary data.</text>
</comment>
<keyword evidence="6 9" id="KW-1133">Transmembrane helix</keyword>
<dbReference type="GO" id="GO:0034204">
    <property type="term" value="P:lipid translocation"/>
    <property type="evidence" value="ECO:0007669"/>
    <property type="project" value="TreeGrafter"/>
</dbReference>
<feature type="transmembrane region" description="Helical" evidence="9">
    <location>
        <begin position="22"/>
        <end position="45"/>
    </location>
</feature>
<dbReference type="EMBL" id="MQVS01000018">
    <property type="protein sequence ID" value="OKL50728.1"/>
    <property type="molecule type" value="Genomic_DNA"/>
</dbReference>
<name>A0A1Q5PT40_9ACTO</name>
<feature type="compositionally biased region" description="Low complexity" evidence="8">
    <location>
        <begin position="1027"/>
        <end position="1050"/>
    </location>
</feature>
<keyword evidence="4" id="KW-0133">Cell shape</keyword>
<feature type="transmembrane region" description="Helical" evidence="9">
    <location>
        <begin position="57"/>
        <end position="76"/>
    </location>
</feature>
<dbReference type="CDD" id="cd13123">
    <property type="entry name" value="MATE_MurJ_like"/>
    <property type="match status" value="1"/>
</dbReference>
<dbReference type="GO" id="GO:0008360">
    <property type="term" value="P:regulation of cell shape"/>
    <property type="evidence" value="ECO:0007669"/>
    <property type="project" value="UniProtKB-KW"/>
</dbReference>
<feature type="transmembrane region" description="Helical" evidence="9">
    <location>
        <begin position="368"/>
        <end position="391"/>
    </location>
</feature>
<protein>
    <recommendedName>
        <fullName evidence="12">Murein biosynthesis integral membrane protein MurJ</fullName>
    </recommendedName>
</protein>
<evidence type="ECO:0000256" key="5">
    <source>
        <dbReference type="ARBA" id="ARBA00022984"/>
    </source>
</evidence>
<feature type="region of interest" description="Disordered" evidence="8">
    <location>
        <begin position="856"/>
        <end position="884"/>
    </location>
</feature>